<name>A0AA39SWT4_ACESA</name>
<protein>
    <submittedName>
        <fullName evidence="1">Uncharacterized protein</fullName>
    </submittedName>
</protein>
<evidence type="ECO:0000313" key="1">
    <source>
        <dbReference type="EMBL" id="KAK0599674.1"/>
    </source>
</evidence>
<dbReference type="AlphaFoldDB" id="A0AA39SWT4"/>
<dbReference type="Proteomes" id="UP001168877">
    <property type="component" value="Unassembled WGS sequence"/>
</dbReference>
<reference evidence="1" key="2">
    <citation type="submission" date="2023-06" db="EMBL/GenBank/DDBJ databases">
        <authorList>
            <person name="Swenson N.G."/>
            <person name="Wegrzyn J.L."/>
            <person name="Mcevoy S.L."/>
        </authorList>
    </citation>
    <scope>NUCLEOTIDE SEQUENCE</scope>
    <source>
        <strain evidence="1">NS2018</strain>
        <tissue evidence="1">Leaf</tissue>
    </source>
</reference>
<proteinExistence type="predicted"/>
<keyword evidence="2" id="KW-1185">Reference proteome</keyword>
<comment type="caution">
    <text evidence="1">The sequence shown here is derived from an EMBL/GenBank/DDBJ whole genome shotgun (WGS) entry which is preliminary data.</text>
</comment>
<gene>
    <name evidence="1" type="ORF">LWI29_007505</name>
</gene>
<accession>A0AA39SWT4</accession>
<sequence length="148" mass="16707">MCLRFRTGLEFGVVDSEKEHPTSEFSKGLIGRVSALEVGVLRDPTDPSQFERNGLISNRVGGNSHEELVRESGLVPIYVNKHEAKNKVVWNLEEEIAKVFQTGLALGVDFFVKNEVIMEMIASRKNENDNRFRALARSLVFKFKPIVS</sequence>
<dbReference type="EMBL" id="JAUESC010000003">
    <property type="protein sequence ID" value="KAK0599674.1"/>
    <property type="molecule type" value="Genomic_DNA"/>
</dbReference>
<reference evidence="1" key="1">
    <citation type="journal article" date="2022" name="Plant J.">
        <title>Strategies of tolerance reflected in two North American maple genomes.</title>
        <authorList>
            <person name="McEvoy S.L."/>
            <person name="Sezen U.U."/>
            <person name="Trouern-Trend A."/>
            <person name="McMahon S.M."/>
            <person name="Schaberg P.G."/>
            <person name="Yang J."/>
            <person name="Wegrzyn J.L."/>
            <person name="Swenson N.G."/>
        </authorList>
    </citation>
    <scope>NUCLEOTIDE SEQUENCE</scope>
    <source>
        <strain evidence="1">NS2018</strain>
    </source>
</reference>
<organism evidence="1 2">
    <name type="scientific">Acer saccharum</name>
    <name type="common">Sugar maple</name>
    <dbReference type="NCBI Taxonomy" id="4024"/>
    <lineage>
        <taxon>Eukaryota</taxon>
        <taxon>Viridiplantae</taxon>
        <taxon>Streptophyta</taxon>
        <taxon>Embryophyta</taxon>
        <taxon>Tracheophyta</taxon>
        <taxon>Spermatophyta</taxon>
        <taxon>Magnoliopsida</taxon>
        <taxon>eudicotyledons</taxon>
        <taxon>Gunneridae</taxon>
        <taxon>Pentapetalae</taxon>
        <taxon>rosids</taxon>
        <taxon>malvids</taxon>
        <taxon>Sapindales</taxon>
        <taxon>Sapindaceae</taxon>
        <taxon>Hippocastanoideae</taxon>
        <taxon>Acereae</taxon>
        <taxon>Acer</taxon>
    </lineage>
</organism>
<evidence type="ECO:0000313" key="2">
    <source>
        <dbReference type="Proteomes" id="UP001168877"/>
    </source>
</evidence>